<organism evidence="2 3">
    <name type="scientific">Hymenobacter gummosus</name>
    <dbReference type="NCBI Taxonomy" id="1776032"/>
    <lineage>
        <taxon>Bacteria</taxon>
        <taxon>Pseudomonadati</taxon>
        <taxon>Bacteroidota</taxon>
        <taxon>Cytophagia</taxon>
        <taxon>Cytophagales</taxon>
        <taxon>Hymenobacteraceae</taxon>
        <taxon>Hymenobacter</taxon>
    </lineage>
</organism>
<dbReference type="Gene3D" id="3.40.50.1820">
    <property type="entry name" value="alpha/beta hydrolase"/>
    <property type="match status" value="1"/>
</dbReference>
<evidence type="ECO:0000259" key="1">
    <source>
        <dbReference type="Pfam" id="PF12697"/>
    </source>
</evidence>
<keyword evidence="3" id="KW-1185">Reference proteome</keyword>
<dbReference type="EMBL" id="RXOF01000024">
    <property type="protein sequence ID" value="RTQ44864.1"/>
    <property type="molecule type" value="Genomic_DNA"/>
</dbReference>
<feature type="domain" description="AB hydrolase-1" evidence="1">
    <location>
        <begin position="136"/>
        <end position="376"/>
    </location>
</feature>
<dbReference type="PANTHER" id="PTHR43194">
    <property type="entry name" value="HYDROLASE ALPHA/BETA FOLD FAMILY"/>
    <property type="match status" value="1"/>
</dbReference>
<gene>
    <name evidence="2" type="ORF">EJV47_27040</name>
</gene>
<dbReference type="OrthoDB" id="7172093at2"/>
<dbReference type="Proteomes" id="UP000282184">
    <property type="component" value="Unassembled WGS sequence"/>
</dbReference>
<reference evidence="2 3" key="1">
    <citation type="submission" date="2018-12" db="EMBL/GenBank/DDBJ databases">
        <title>Hymenobacter gummosus sp. nov., isolated from a spring.</title>
        <authorList>
            <person name="Nie L."/>
        </authorList>
    </citation>
    <scope>NUCLEOTIDE SEQUENCE [LARGE SCALE GENOMIC DNA]</scope>
    <source>
        <strain evidence="2 3">KCTC 52166</strain>
    </source>
</reference>
<name>A0A3S0K0N5_9BACT</name>
<accession>A0A3S0K0N5</accession>
<protein>
    <submittedName>
        <fullName evidence="2">Alpha/beta hydrolase</fullName>
    </submittedName>
</protein>
<dbReference type="GO" id="GO:0016787">
    <property type="term" value="F:hydrolase activity"/>
    <property type="evidence" value="ECO:0007669"/>
    <property type="project" value="UniProtKB-KW"/>
</dbReference>
<sequence length="399" mass="42817">MSGGAGCEEGPLATPQDDVLNYLIPQSPNPPITPAAIRPGFLAVRAGRLPFGQVLLPLGPARGQFWIINHAPNALMTMKRFATALRPFCAALLLTGATAATPAAAYAAPAPATVVADNPAQHPNFTVRVVGKGRPVLLIPGLTCPGAVWDETVARYQQQYQCHVVSLAGFGGAPAPASTDKLMQSVRDQLLAYIKTQQLQRPAVIGHSLGGFLALWMSTTQPEAIGPLVIVDSLPFLSAVQNPAMTAEQAKPMAENMRQQMSKGKMTMAAERQMVSSLVADTAARTRVARWGLASDPATVAQAMYDLSTTDLRQELGRIQQPVLVLGSWAAYKPYGSTKESTRAIFAQQYAQLPQHRIEMSEGGYHFLMYDDTKWYLDLAGSFLQQHAPAKGKAKGKNS</sequence>
<dbReference type="SUPFAM" id="SSF53474">
    <property type="entry name" value="alpha/beta-Hydrolases"/>
    <property type="match status" value="1"/>
</dbReference>
<dbReference type="InterPro" id="IPR050228">
    <property type="entry name" value="Carboxylesterase_BioH"/>
</dbReference>
<dbReference type="Pfam" id="PF12697">
    <property type="entry name" value="Abhydrolase_6"/>
    <property type="match status" value="1"/>
</dbReference>
<dbReference type="InterPro" id="IPR000073">
    <property type="entry name" value="AB_hydrolase_1"/>
</dbReference>
<evidence type="ECO:0000313" key="3">
    <source>
        <dbReference type="Proteomes" id="UP000282184"/>
    </source>
</evidence>
<comment type="caution">
    <text evidence="2">The sequence shown here is derived from an EMBL/GenBank/DDBJ whole genome shotgun (WGS) entry which is preliminary data.</text>
</comment>
<proteinExistence type="predicted"/>
<keyword evidence="2" id="KW-0378">Hydrolase</keyword>
<evidence type="ECO:0000313" key="2">
    <source>
        <dbReference type="EMBL" id="RTQ44864.1"/>
    </source>
</evidence>
<dbReference type="AlphaFoldDB" id="A0A3S0K0N5"/>
<dbReference type="PANTHER" id="PTHR43194:SF2">
    <property type="entry name" value="PEROXISOMAL MEMBRANE PROTEIN LPX1"/>
    <property type="match status" value="1"/>
</dbReference>
<dbReference type="InterPro" id="IPR029058">
    <property type="entry name" value="AB_hydrolase_fold"/>
</dbReference>